<sequence length="99" mass="10803">PFRLHVSPLQLRFSISLGFQMRSLRRAEHALVAVRAVLLTAAAVPAAALNSRTDLSTKHALRSQTDLLYSAELDSGSDGSLERSRVDMDSRVSSGLRAR</sequence>
<dbReference type="EMBL" id="CAUYUJ010000447">
    <property type="protein sequence ID" value="CAK0790546.1"/>
    <property type="molecule type" value="Genomic_DNA"/>
</dbReference>
<accession>A0ABN9PCG6</accession>
<feature type="non-terminal residue" evidence="2">
    <location>
        <position position="1"/>
    </location>
</feature>
<keyword evidence="3" id="KW-1185">Reference proteome</keyword>
<reference evidence="2" key="1">
    <citation type="submission" date="2023-10" db="EMBL/GenBank/DDBJ databases">
        <authorList>
            <person name="Chen Y."/>
            <person name="Shah S."/>
            <person name="Dougan E. K."/>
            <person name="Thang M."/>
            <person name="Chan C."/>
        </authorList>
    </citation>
    <scope>NUCLEOTIDE SEQUENCE [LARGE SCALE GENOMIC DNA]</scope>
</reference>
<name>A0ABN9PCG6_9DINO</name>
<evidence type="ECO:0000256" key="1">
    <source>
        <dbReference type="SAM" id="MobiDB-lite"/>
    </source>
</evidence>
<dbReference type="Proteomes" id="UP001189429">
    <property type="component" value="Unassembled WGS sequence"/>
</dbReference>
<feature type="region of interest" description="Disordered" evidence="1">
    <location>
        <begin position="73"/>
        <end position="99"/>
    </location>
</feature>
<evidence type="ECO:0000313" key="3">
    <source>
        <dbReference type="Proteomes" id="UP001189429"/>
    </source>
</evidence>
<protein>
    <submittedName>
        <fullName evidence="2">Uncharacterized protein</fullName>
    </submittedName>
</protein>
<feature type="compositionally biased region" description="Basic and acidic residues" evidence="1">
    <location>
        <begin position="80"/>
        <end position="90"/>
    </location>
</feature>
<proteinExistence type="predicted"/>
<evidence type="ECO:0000313" key="2">
    <source>
        <dbReference type="EMBL" id="CAK0790546.1"/>
    </source>
</evidence>
<organism evidence="2 3">
    <name type="scientific">Prorocentrum cordatum</name>
    <dbReference type="NCBI Taxonomy" id="2364126"/>
    <lineage>
        <taxon>Eukaryota</taxon>
        <taxon>Sar</taxon>
        <taxon>Alveolata</taxon>
        <taxon>Dinophyceae</taxon>
        <taxon>Prorocentrales</taxon>
        <taxon>Prorocentraceae</taxon>
        <taxon>Prorocentrum</taxon>
    </lineage>
</organism>
<comment type="caution">
    <text evidence="2">The sequence shown here is derived from an EMBL/GenBank/DDBJ whole genome shotgun (WGS) entry which is preliminary data.</text>
</comment>
<gene>
    <name evidence="2" type="ORF">PCOR1329_LOCUS1804</name>
</gene>